<evidence type="ECO:0000256" key="1">
    <source>
        <dbReference type="SAM" id="Coils"/>
    </source>
</evidence>
<reference evidence="3 4" key="1">
    <citation type="submission" date="2017-05" db="EMBL/GenBank/DDBJ databases">
        <title>The Genome Sequence of Enterococcus sp. 10A9_DIV0425.</title>
        <authorList>
            <consortium name="The Broad Institute Genomics Platform"/>
            <consortium name="The Broad Institute Genomic Center for Infectious Diseases"/>
            <person name="Earl A."/>
            <person name="Manson A."/>
            <person name="Schwartman J."/>
            <person name="Gilmore M."/>
            <person name="Abouelleil A."/>
            <person name="Cao P."/>
            <person name="Chapman S."/>
            <person name="Cusick C."/>
            <person name="Shea T."/>
            <person name="Young S."/>
            <person name="Neafsey D."/>
            <person name="Nusbaum C."/>
            <person name="Birren B."/>
        </authorList>
    </citation>
    <scope>NUCLEOTIDE SEQUENCE [LARGE SCALE GENOMIC DNA]</scope>
    <source>
        <strain evidence="3 4">10A9_DIV0425</strain>
    </source>
</reference>
<name>A0A2C9XS02_9ENTE</name>
<feature type="compositionally biased region" description="Polar residues" evidence="2">
    <location>
        <begin position="47"/>
        <end position="58"/>
    </location>
</feature>
<sequence>MPQNARIQLKPKMTKKLRLPQDVSRKTSGRHYNQMNDKNKSGDDQRVLNNVSNTSGHTLTPEGIKRPVGWIHTWGTLLAMAPPLDLPDQQMVLKKTPSAFEATTRIDVRREGNQTRIHSFVSTSTINRGRIQSLNMNQTMSHPSISIAQSLVSVNSLFSNHTLHNQTSTSTQQDIDVAKRAHELSVFFHQKVHDLYQLVNCTTTRRTDQVKTWIVTGESVEQTSFITVCQEAIGKAEAQNNQGMKQESENPTFASHHMTNITEHGFRPFSAEEAAQKLSKAFQAAFENKHNATIDTPNHIHNQVTETFWNGLTERLYQFFSQHKNMASTQEQASGGSWISHLVDLLLQTFSIDYGKQIPSNPLLDKNLNYLVKSPSSNLAIQPKKKQPEGIPKTVSEPVLEMTPETMMKNESVLNPEKEGFLPQVWQLATDFYEVVDGFLQQSIGLQFLGVEASPLPTSLELEENQLTFDETQISETTTESSQVNGTTLYIEGAELEVTGASESNDTQEINEKIQAFLRENAVDPTKIVAQETKEESHPPEWTSEQKENMRQKLVDFFMGNGIACQESNAKDLIETVGEWVLLEGASPATLDMVKVKQLAKIILELGEESVISEEQAGLTVGSWVYETMKDIQPKALDLVAETTELSTEQTTGMNATQPISTDKQKNNVETDGIQWRDPNVRKEVETFLRKKILSPKPAKEEVLIAMGKRITKEENNQLVFDYEKLQSMAQVILKALHLHDRKNGEKISNKDAELTVMKWAFETILESSIEAYMIQKLVSAPDIDQLTMGRLRELFTVRNLEKEGLIQLDVSTLSQKEKTFFNKLWNLFLQRELPNYFLDSSGLADDLLISDYSSLMQLTGAKILKEGEYQYPFNQEEARLMGEHFWQTILEKKITSYEEFRHLLMPSLLAVAQLEPDLLREALATGTYKEVAISTFIGYQQEGYFQLVEHQELLNRLYKAYQEALLQWRRKEALATTVAQTCIDRFDSSFSFYEIKQRYLEGSIKPCPDIEWFQPKIEDVYTKLTKNVSEAHVPFDKKLIEFALNAVDQEERAFIFSKTTTLYEGFAELKNETHYTGGAPGTGGMLLINLRGRVTWEDTTLSLDKTDLFVAVQGNEERWYALKRLDEEGGYLLYRVDQDPLSYFKYGLFNRKDLWEKGYQQVGNEIRIGDKYFQFSARVNRSKKLSHGVEMEPLIETLSRKHSDQLYKQLYDSGNDKADTEKLWEVIKHFIPFYDCVVGIINQDVGEAVTSCTIDALLFIPIVGQITSLNMKFALGVARAFARGGIRSVIKNSRHFLPNVAEIRKLVWSLAQAIDPGFETIVGGGRLVIQKALKFKNEFRVGMKTKALLEKIEIMEKAREALKKEIVMAQLNGLEVPVKKMSGDLYMRVTNLDTVEVFGGLYVLKGKQLELYRGPARFTPEQLKLIDRLEFKLDKDQMYVVKNNPDPQAYGEGRITTVIQEGEETKRFIRMKGKLIPVGMQSIEGHGVRMYIKDPAAKKFLPVNYNGMEWYFEAPTSHSIPKEVETKIVEQLDQFETQKNPIFLSAPDSRNGLIWDGTNRSYIKIKEHYIPLILLDKELNRYHLVKKDYHESMTVLRFDEKKGQFRFETELERKQVMKANAPSQAGVLFQRGEDTSRKGTKASKGGSPSTSQGVASQMTKNGVLPPANQLPPNPPGHADEWTKLRKAIPFRKEFENPRIEDDSVPLGDFSKFLPEKSPIYHNDNKWLTDGFLEDILEILPSNPKLDFRVYVGLKSKGVPEYIKLFREKLKKNFTKAQENCKTVKKKCDKLLKKAVLAETPEGQYLIDMFKLNDVSNKEEILKEIITRLRSIAKKGEKFLQKTLKLNFKNIWIVSTELVRQPGTQEYRSLYRERLGANAVVTRIDPECRIIIFADAYHLDPAIKEGIELRTPERETILHEVTHHAANTDDVVRYYHVPTGFGKSGEDTINNFIVNYPNWITSKPFKRFVNHLADSLKKPTISVKTVADALSTNPMLRANFQMTDAEMVMIILRDFADGRAFKERPVIGSPIVKRSINEEELGMESMFTYLVLPHILGDGIFEKNIQLNKTQQQTTTRTTDAVETIKVTSNISFLNLVTSSIERSNSIPRSNADQQISTELSNATVKKNFLDLVDTGTERSTKMKSAMIFNQPINRNRKEFFSQH</sequence>
<keyword evidence="4" id="KW-1185">Reference proteome</keyword>
<feature type="compositionally biased region" description="Basic and acidic residues" evidence="2">
    <location>
        <begin position="37"/>
        <end position="46"/>
    </location>
</feature>
<accession>A0A2C9XS02</accession>
<protein>
    <submittedName>
        <fullName evidence="3">Uncharacterized protein</fullName>
    </submittedName>
</protein>
<feature type="region of interest" description="Disordered" evidence="2">
    <location>
        <begin position="12"/>
        <end position="62"/>
    </location>
</feature>
<feature type="coiled-coil region" evidence="1">
    <location>
        <begin position="1767"/>
        <end position="1794"/>
    </location>
</feature>
<dbReference type="EMBL" id="NGMO01000001">
    <property type="protein sequence ID" value="OTP12628.1"/>
    <property type="molecule type" value="Genomic_DNA"/>
</dbReference>
<gene>
    <name evidence="3" type="ORF">A5844_000861</name>
</gene>
<evidence type="ECO:0000256" key="2">
    <source>
        <dbReference type="SAM" id="MobiDB-lite"/>
    </source>
</evidence>
<comment type="caution">
    <text evidence="3">The sequence shown here is derived from an EMBL/GenBank/DDBJ whole genome shotgun (WGS) entry which is preliminary data.</text>
</comment>
<feature type="compositionally biased region" description="Polar residues" evidence="2">
    <location>
        <begin position="1647"/>
        <end position="1661"/>
    </location>
</feature>
<organism evidence="3 4">
    <name type="scientific">Candidatus Enterococcus wittei</name>
    <dbReference type="NCBI Taxonomy" id="1987383"/>
    <lineage>
        <taxon>Bacteria</taxon>
        <taxon>Bacillati</taxon>
        <taxon>Bacillota</taxon>
        <taxon>Bacilli</taxon>
        <taxon>Lactobacillales</taxon>
        <taxon>Enterococcaceae</taxon>
        <taxon>Enterococcus</taxon>
    </lineage>
</organism>
<evidence type="ECO:0000313" key="3">
    <source>
        <dbReference type="EMBL" id="OTP12628.1"/>
    </source>
</evidence>
<keyword evidence="1" id="KW-0175">Coiled coil</keyword>
<proteinExistence type="predicted"/>
<dbReference type="RefSeq" id="WP_086284040.1">
    <property type="nucleotide sequence ID" value="NZ_NGMO01000001.1"/>
</dbReference>
<feature type="region of interest" description="Disordered" evidence="2">
    <location>
        <begin position="1624"/>
        <end position="1681"/>
    </location>
</feature>
<dbReference type="Proteomes" id="UP000194933">
    <property type="component" value="Unassembled WGS sequence"/>
</dbReference>
<feature type="coiled-coil region" evidence="1">
    <location>
        <begin position="1346"/>
        <end position="1373"/>
    </location>
</feature>
<evidence type="ECO:0000313" key="4">
    <source>
        <dbReference type="Proteomes" id="UP000194933"/>
    </source>
</evidence>